<feature type="transmembrane region" description="Helical" evidence="2">
    <location>
        <begin position="79"/>
        <end position="99"/>
    </location>
</feature>
<proteinExistence type="predicted"/>
<keyword evidence="2" id="KW-0472">Membrane</keyword>
<reference evidence="3" key="1">
    <citation type="submission" date="2020-11" db="EMBL/GenBank/DDBJ databases">
        <authorList>
            <person name="Tran Van P."/>
        </authorList>
    </citation>
    <scope>NUCLEOTIDE SEQUENCE</scope>
</reference>
<keyword evidence="2" id="KW-0812">Transmembrane</keyword>
<gene>
    <name evidence="3" type="ORF">TGEB3V08_LOCUS1753</name>
</gene>
<keyword evidence="2" id="KW-1133">Transmembrane helix</keyword>
<dbReference type="EMBL" id="OE839526">
    <property type="protein sequence ID" value="CAD7587573.1"/>
    <property type="molecule type" value="Genomic_DNA"/>
</dbReference>
<feature type="region of interest" description="Disordered" evidence="1">
    <location>
        <begin position="32"/>
        <end position="51"/>
    </location>
</feature>
<evidence type="ECO:0000256" key="2">
    <source>
        <dbReference type="SAM" id="Phobius"/>
    </source>
</evidence>
<protein>
    <submittedName>
        <fullName evidence="3">Uncharacterized protein</fullName>
    </submittedName>
</protein>
<organism evidence="3">
    <name type="scientific">Timema genevievae</name>
    <name type="common">Walking stick</name>
    <dbReference type="NCBI Taxonomy" id="629358"/>
    <lineage>
        <taxon>Eukaryota</taxon>
        <taxon>Metazoa</taxon>
        <taxon>Ecdysozoa</taxon>
        <taxon>Arthropoda</taxon>
        <taxon>Hexapoda</taxon>
        <taxon>Insecta</taxon>
        <taxon>Pterygota</taxon>
        <taxon>Neoptera</taxon>
        <taxon>Polyneoptera</taxon>
        <taxon>Phasmatodea</taxon>
        <taxon>Timematodea</taxon>
        <taxon>Timematoidea</taxon>
        <taxon>Timematidae</taxon>
        <taxon>Timema</taxon>
    </lineage>
</organism>
<name>A0A7R9PI85_TIMGE</name>
<dbReference type="AlphaFoldDB" id="A0A7R9PI85"/>
<evidence type="ECO:0000256" key="1">
    <source>
        <dbReference type="SAM" id="MobiDB-lite"/>
    </source>
</evidence>
<evidence type="ECO:0000313" key="3">
    <source>
        <dbReference type="EMBL" id="CAD7587573.1"/>
    </source>
</evidence>
<accession>A0A7R9PI85</accession>
<sequence>MIVHSHYVYFKLEHICTNSSAETIARSTLAKEVASEQQEDDMKSESSESENNFNLAIKEELPLRLDHQRRGDRGLGLGWVYLGLLALIVPALTTVFTAYGKDAVPIGSLNSPVSTESLAHKDILPSDDSAGCSKSFSVSSEIVKPQKGAVAKNEWQPFLQQFHKSKPMTPYLFEALEKLLRYLMNRCVKPDLMKFTGPKFAMSCHIHDEIQEPGGIKNIHISKKMLDYGRDARKRHHEYLEMKKQERSEEDKKEAEKRKLDIYVIKDLKGERQN</sequence>